<protein>
    <submittedName>
        <fullName evidence="1">Uncharacterized protein</fullName>
    </submittedName>
</protein>
<proteinExistence type="predicted"/>
<reference evidence="1" key="1">
    <citation type="submission" date="2020-03" db="EMBL/GenBank/DDBJ databases">
        <title>The deep terrestrial virosphere.</title>
        <authorList>
            <person name="Holmfeldt K."/>
            <person name="Nilsson E."/>
            <person name="Simone D."/>
            <person name="Lopez-Fernandez M."/>
            <person name="Wu X."/>
            <person name="de Brujin I."/>
            <person name="Lundin D."/>
            <person name="Andersson A."/>
            <person name="Bertilsson S."/>
            <person name="Dopson M."/>
        </authorList>
    </citation>
    <scope>NUCLEOTIDE SEQUENCE</scope>
    <source>
        <strain evidence="1">TM448A06397</strain>
    </source>
</reference>
<gene>
    <name evidence="1" type="ORF">TM448A06397_0002</name>
</gene>
<accession>A0A6H2A6C5</accession>
<organism evidence="1">
    <name type="scientific">viral metagenome</name>
    <dbReference type="NCBI Taxonomy" id="1070528"/>
    <lineage>
        <taxon>unclassified sequences</taxon>
        <taxon>metagenomes</taxon>
        <taxon>organismal metagenomes</taxon>
    </lineage>
</organism>
<dbReference type="EMBL" id="MT144557">
    <property type="protein sequence ID" value="QJA54990.1"/>
    <property type="molecule type" value="Genomic_DNA"/>
</dbReference>
<evidence type="ECO:0000313" key="1">
    <source>
        <dbReference type="EMBL" id="QJA54990.1"/>
    </source>
</evidence>
<name>A0A6H2A6C5_9ZZZZ</name>
<sequence>MNLSQKHINEVTALKRCYPFRIIWAAITNDGEEIQGADYNRRQINKMARLGYKVFIVQQHTNRREGHENQDNGTD</sequence>
<dbReference type="AlphaFoldDB" id="A0A6H2A6C5"/>